<name>A0A1X7T7D9_AMPQE</name>
<dbReference type="EnsemblMetazoa" id="Aqu2.1.10454_001">
    <property type="protein sequence ID" value="Aqu2.1.10454_001"/>
    <property type="gene ID" value="Aqu2.1.10454"/>
</dbReference>
<dbReference type="AlphaFoldDB" id="A0A1X7T7D9"/>
<feature type="compositionally biased region" description="Pro residues" evidence="1">
    <location>
        <begin position="19"/>
        <end position="33"/>
    </location>
</feature>
<sequence>GFSLVMEALFEVFSAPSSPSSPLPPPSSKPSPVPQSSRSSEEDFPVLFCSSFAGRTIKLLHNGFVKQGLLQCILDCTDCFPHCFTGGSIPLFGHMTVTCSSLHNNNNNSLFLIFRHHLYNIISSTGNSVSLKYCCEFLHFIVTYVSRLSLMTHTATLDGIITNLTNTIQSLESCDQLNEDGMHVLLHVYWTMVSLLYTAVTVLGDKYVSMFNEECNRIIKYLHVLKQREDTFDTQKLAKLSGHKDSTNE</sequence>
<dbReference type="InParanoid" id="A0A1X7T7D9"/>
<evidence type="ECO:0000256" key="1">
    <source>
        <dbReference type="SAM" id="MobiDB-lite"/>
    </source>
</evidence>
<evidence type="ECO:0000313" key="2">
    <source>
        <dbReference type="EnsemblMetazoa" id="Aqu2.1.10454_001"/>
    </source>
</evidence>
<accession>A0A1X7T7D9</accession>
<protein>
    <submittedName>
        <fullName evidence="2">Uncharacterized protein</fullName>
    </submittedName>
</protein>
<feature type="region of interest" description="Disordered" evidence="1">
    <location>
        <begin position="15"/>
        <end position="40"/>
    </location>
</feature>
<organism evidence="2">
    <name type="scientific">Amphimedon queenslandica</name>
    <name type="common">Sponge</name>
    <dbReference type="NCBI Taxonomy" id="400682"/>
    <lineage>
        <taxon>Eukaryota</taxon>
        <taxon>Metazoa</taxon>
        <taxon>Porifera</taxon>
        <taxon>Demospongiae</taxon>
        <taxon>Heteroscleromorpha</taxon>
        <taxon>Haplosclerida</taxon>
        <taxon>Niphatidae</taxon>
        <taxon>Amphimedon</taxon>
    </lineage>
</organism>
<reference evidence="2" key="1">
    <citation type="submission" date="2017-05" db="UniProtKB">
        <authorList>
            <consortium name="EnsemblMetazoa"/>
        </authorList>
    </citation>
    <scope>IDENTIFICATION</scope>
</reference>
<proteinExistence type="predicted"/>